<dbReference type="GO" id="GO:0000209">
    <property type="term" value="P:protein polyubiquitination"/>
    <property type="evidence" value="ECO:0007669"/>
    <property type="project" value="TreeGrafter"/>
</dbReference>
<dbReference type="GO" id="GO:0030154">
    <property type="term" value="P:cell differentiation"/>
    <property type="evidence" value="ECO:0007669"/>
    <property type="project" value="UniProtKB-KW"/>
</dbReference>
<evidence type="ECO:0000256" key="22">
    <source>
        <dbReference type="ARBA" id="ARBA00033455"/>
    </source>
</evidence>
<dbReference type="CDD" id="cd16540">
    <property type="entry name" value="RING-HC_RNF114"/>
    <property type="match status" value="1"/>
</dbReference>
<dbReference type="AlphaFoldDB" id="A0AAV7P8U3"/>
<dbReference type="EMBL" id="JANPWB010000011">
    <property type="protein sequence ID" value="KAJ1123896.1"/>
    <property type="molecule type" value="Genomic_DNA"/>
</dbReference>
<keyword evidence="11" id="KW-0479">Metal-binding</keyword>
<name>A0AAV7P8U3_PLEWA</name>
<evidence type="ECO:0000313" key="26">
    <source>
        <dbReference type="EMBL" id="KAJ1123896.1"/>
    </source>
</evidence>
<dbReference type="PANTHER" id="PTHR46016">
    <property type="entry name" value="ZINC FINGER, RING/FYVE/PHD-TYPE"/>
    <property type="match status" value="1"/>
</dbReference>
<evidence type="ECO:0000256" key="17">
    <source>
        <dbReference type="ARBA" id="ARBA00022871"/>
    </source>
</evidence>
<comment type="caution">
    <text evidence="26">The sequence shown here is derived from an EMBL/GenBank/DDBJ whole genome shotgun (WGS) entry which is preliminary data.</text>
</comment>
<keyword evidence="27" id="KW-1185">Reference proteome</keyword>
<dbReference type="GO" id="GO:0005634">
    <property type="term" value="C:nucleus"/>
    <property type="evidence" value="ECO:0007669"/>
    <property type="project" value="UniProtKB-SubCell"/>
</dbReference>
<evidence type="ECO:0000256" key="10">
    <source>
        <dbReference type="ARBA" id="ARBA00022679"/>
    </source>
</evidence>
<evidence type="ECO:0000256" key="7">
    <source>
        <dbReference type="ARBA" id="ARBA00014143"/>
    </source>
</evidence>
<comment type="catalytic activity">
    <reaction evidence="1">
        <text>S-ubiquitinyl-[E2 ubiquitin-conjugating enzyme]-L-cysteine + [acceptor protein]-L-lysine = [E2 ubiquitin-conjugating enzyme]-L-cysteine + N(6)-ubiquitinyl-[acceptor protein]-L-lysine.</text>
        <dbReference type="EC" id="2.3.2.27"/>
    </reaction>
</comment>
<accession>A0AAV7P8U3</accession>
<keyword evidence="19" id="KW-0539">Nucleus</keyword>
<dbReference type="InterPro" id="IPR017907">
    <property type="entry name" value="Znf_RING_CS"/>
</dbReference>
<keyword evidence="10" id="KW-0808">Transferase</keyword>
<dbReference type="EC" id="2.3.2.27" evidence="6"/>
<dbReference type="SUPFAM" id="SSF57850">
    <property type="entry name" value="RING/U-box"/>
    <property type="match status" value="1"/>
</dbReference>
<evidence type="ECO:0000256" key="9">
    <source>
        <dbReference type="ARBA" id="ARBA00022490"/>
    </source>
</evidence>
<evidence type="ECO:0000256" key="3">
    <source>
        <dbReference type="ARBA" id="ARBA00004496"/>
    </source>
</evidence>
<evidence type="ECO:0000256" key="11">
    <source>
        <dbReference type="ARBA" id="ARBA00022723"/>
    </source>
</evidence>
<dbReference type="GO" id="GO:0008270">
    <property type="term" value="F:zinc ion binding"/>
    <property type="evidence" value="ECO:0007669"/>
    <property type="project" value="UniProtKB-KW"/>
</dbReference>
<dbReference type="InterPro" id="IPR034734">
    <property type="entry name" value="ZF_C2HC_RNF"/>
</dbReference>
<evidence type="ECO:0000259" key="24">
    <source>
        <dbReference type="PROSITE" id="PS50089"/>
    </source>
</evidence>
<keyword evidence="9" id="KW-0963">Cytoplasm</keyword>
<dbReference type="SMART" id="SM00184">
    <property type="entry name" value="RING"/>
    <property type="match status" value="1"/>
</dbReference>
<dbReference type="Proteomes" id="UP001066276">
    <property type="component" value="Chromosome 7"/>
</dbReference>
<dbReference type="InterPro" id="IPR001841">
    <property type="entry name" value="Znf_RING"/>
</dbReference>
<keyword evidence="17" id="KW-0744">Spermatogenesis</keyword>
<dbReference type="GO" id="GO:0005737">
    <property type="term" value="C:cytoplasm"/>
    <property type="evidence" value="ECO:0007669"/>
    <property type="project" value="UniProtKB-SubCell"/>
</dbReference>
<dbReference type="InterPro" id="IPR051438">
    <property type="entry name" value="RNF_E3_ubiq-protein_ligase"/>
</dbReference>
<proteinExistence type="predicted"/>
<comment type="pathway">
    <text evidence="4">Protein modification; protein ubiquitination.</text>
</comment>
<keyword evidence="15" id="KW-0862">Zinc</keyword>
<evidence type="ECO:0000256" key="15">
    <source>
        <dbReference type="ARBA" id="ARBA00022833"/>
    </source>
</evidence>
<evidence type="ECO:0000256" key="13">
    <source>
        <dbReference type="ARBA" id="ARBA00022782"/>
    </source>
</evidence>
<keyword evidence="8" id="KW-0217">Developmental protein</keyword>
<dbReference type="InterPro" id="IPR042716">
    <property type="entry name" value="RNF114_RING-HC"/>
</dbReference>
<keyword evidence="16" id="KW-0832">Ubl conjugation</keyword>
<evidence type="ECO:0000256" key="14">
    <source>
        <dbReference type="ARBA" id="ARBA00022786"/>
    </source>
</evidence>
<dbReference type="InterPro" id="IPR027370">
    <property type="entry name" value="Znf-RING_euk"/>
</dbReference>
<dbReference type="PANTHER" id="PTHR46016:SF3">
    <property type="entry name" value="E3 UBIQUITIN-PROTEIN LIGASE RNF114"/>
    <property type="match status" value="1"/>
</dbReference>
<dbReference type="Pfam" id="PF18574">
    <property type="entry name" value="zf_C2HC_14"/>
    <property type="match status" value="1"/>
</dbReference>
<evidence type="ECO:0000313" key="27">
    <source>
        <dbReference type="Proteomes" id="UP001066276"/>
    </source>
</evidence>
<sequence length="227" mass="26048">MMAMALGRQEQEGAFGSLTVDPLSRFTCPVCLEVFENPVRVKCGHVFCTSCLQECLKPRKPVCGVCRSSLTPGTRALELEKLIESTESTCRGCDKKVYLSKMRAHVASCSKYQSYIMEGIKAATKDPLHETRDVPNRFTFPCPYCLEKNFDQDGLVEHCKKYHSLDRRQVVCPICASMPWGDPNYRSGNFMEHIRRRHKFSYDTFVDYNVDEDAMMNEVLRRSLMDK</sequence>
<protein>
    <recommendedName>
        <fullName evidence="7">E3 ubiquitin-protein ligase RNF114</fullName>
        <ecNumber evidence="6">2.3.2.27</ecNumber>
    </recommendedName>
    <alternativeName>
        <fullName evidence="21">RING finger protein 114</fullName>
    </alternativeName>
    <alternativeName>
        <fullName evidence="20">RING-type E3 ubiquitin transferase RNF114</fullName>
    </alternativeName>
    <alternativeName>
        <fullName evidence="22">Zinc finger protein 313</fullName>
    </alternativeName>
</protein>
<dbReference type="PROSITE" id="PS51803">
    <property type="entry name" value="ZF_C2HC_RNF"/>
    <property type="match status" value="1"/>
</dbReference>
<evidence type="ECO:0000256" key="19">
    <source>
        <dbReference type="ARBA" id="ARBA00023242"/>
    </source>
</evidence>
<evidence type="ECO:0000256" key="4">
    <source>
        <dbReference type="ARBA" id="ARBA00004906"/>
    </source>
</evidence>
<gene>
    <name evidence="26" type="ORF">NDU88_002363</name>
</gene>
<evidence type="ECO:0000256" key="6">
    <source>
        <dbReference type="ARBA" id="ARBA00012483"/>
    </source>
</evidence>
<dbReference type="Gene3D" id="3.30.40.10">
    <property type="entry name" value="Zinc/RING finger domain, C3HC4 (zinc finger)"/>
    <property type="match status" value="1"/>
</dbReference>
<evidence type="ECO:0000256" key="18">
    <source>
        <dbReference type="ARBA" id="ARBA00022990"/>
    </source>
</evidence>
<dbReference type="PROSITE" id="PS00518">
    <property type="entry name" value="ZF_RING_1"/>
    <property type="match status" value="1"/>
</dbReference>
<dbReference type="GO" id="GO:0006511">
    <property type="term" value="P:ubiquitin-dependent protein catabolic process"/>
    <property type="evidence" value="ECO:0007669"/>
    <property type="project" value="TreeGrafter"/>
</dbReference>
<reference evidence="26" key="1">
    <citation type="journal article" date="2022" name="bioRxiv">
        <title>Sequencing and chromosome-scale assembly of the giantPleurodeles waltlgenome.</title>
        <authorList>
            <person name="Brown T."/>
            <person name="Elewa A."/>
            <person name="Iarovenko S."/>
            <person name="Subramanian E."/>
            <person name="Araus A.J."/>
            <person name="Petzold A."/>
            <person name="Susuki M."/>
            <person name="Suzuki K.-i.T."/>
            <person name="Hayashi T."/>
            <person name="Toyoda A."/>
            <person name="Oliveira C."/>
            <person name="Osipova E."/>
            <person name="Leigh N.D."/>
            <person name="Simon A."/>
            <person name="Yun M.H."/>
        </authorList>
    </citation>
    <scope>NUCLEOTIDE SEQUENCE</scope>
    <source>
        <strain evidence="26">20211129_DDA</strain>
        <tissue evidence="26">Liver</tissue>
    </source>
</reference>
<evidence type="ECO:0000256" key="16">
    <source>
        <dbReference type="ARBA" id="ARBA00022843"/>
    </source>
</evidence>
<dbReference type="PROSITE" id="PS50089">
    <property type="entry name" value="ZF_RING_2"/>
    <property type="match status" value="1"/>
</dbReference>
<dbReference type="Pfam" id="PF05605">
    <property type="entry name" value="zf-Di19"/>
    <property type="match status" value="1"/>
</dbReference>
<keyword evidence="18" id="KW-0007">Acetylation</keyword>
<dbReference type="InterPro" id="IPR008598">
    <property type="entry name" value="Di19_Zn-bd"/>
</dbReference>
<evidence type="ECO:0000256" key="21">
    <source>
        <dbReference type="ARBA" id="ARBA00031134"/>
    </source>
</evidence>
<feature type="domain" description="RING-type" evidence="24">
    <location>
        <begin position="28"/>
        <end position="67"/>
    </location>
</feature>
<evidence type="ECO:0000256" key="5">
    <source>
        <dbReference type="ARBA" id="ARBA00011624"/>
    </source>
</evidence>
<keyword evidence="13" id="KW-0221">Differentiation</keyword>
<keyword evidence="14" id="KW-0833">Ubl conjugation pathway</keyword>
<evidence type="ECO:0000256" key="23">
    <source>
        <dbReference type="PROSITE-ProRule" id="PRU00175"/>
    </source>
</evidence>
<dbReference type="GO" id="GO:0061630">
    <property type="term" value="F:ubiquitin protein ligase activity"/>
    <property type="evidence" value="ECO:0007669"/>
    <property type="project" value="UniProtKB-EC"/>
</dbReference>
<keyword evidence="12 23" id="KW-0863">Zinc-finger</keyword>
<comment type="subunit">
    <text evidence="5">Interacts with XAF1, the interaction increases XAF1 stability and proapoptotic effects, and may regulate IFN signaling.</text>
</comment>
<evidence type="ECO:0000256" key="1">
    <source>
        <dbReference type="ARBA" id="ARBA00000900"/>
    </source>
</evidence>
<evidence type="ECO:0000256" key="20">
    <source>
        <dbReference type="ARBA" id="ARBA00030438"/>
    </source>
</evidence>
<comment type="subcellular location">
    <subcellularLocation>
        <location evidence="3">Cytoplasm</location>
    </subcellularLocation>
    <subcellularLocation>
        <location evidence="2">Nucleus</location>
    </subcellularLocation>
</comment>
<dbReference type="InterPro" id="IPR013083">
    <property type="entry name" value="Znf_RING/FYVE/PHD"/>
</dbReference>
<evidence type="ECO:0000256" key="12">
    <source>
        <dbReference type="ARBA" id="ARBA00022771"/>
    </source>
</evidence>
<organism evidence="26 27">
    <name type="scientific">Pleurodeles waltl</name>
    <name type="common">Iberian ribbed newt</name>
    <dbReference type="NCBI Taxonomy" id="8319"/>
    <lineage>
        <taxon>Eukaryota</taxon>
        <taxon>Metazoa</taxon>
        <taxon>Chordata</taxon>
        <taxon>Craniata</taxon>
        <taxon>Vertebrata</taxon>
        <taxon>Euteleostomi</taxon>
        <taxon>Amphibia</taxon>
        <taxon>Batrachia</taxon>
        <taxon>Caudata</taxon>
        <taxon>Salamandroidea</taxon>
        <taxon>Salamandridae</taxon>
        <taxon>Pleurodelinae</taxon>
        <taxon>Pleurodeles</taxon>
    </lineage>
</organism>
<evidence type="ECO:0000256" key="2">
    <source>
        <dbReference type="ARBA" id="ARBA00004123"/>
    </source>
</evidence>
<feature type="domain" description="C2HC RNF-type" evidence="25">
    <location>
        <begin position="90"/>
        <end position="109"/>
    </location>
</feature>
<evidence type="ECO:0000256" key="8">
    <source>
        <dbReference type="ARBA" id="ARBA00022473"/>
    </source>
</evidence>
<dbReference type="GO" id="GO:0007283">
    <property type="term" value="P:spermatogenesis"/>
    <property type="evidence" value="ECO:0007669"/>
    <property type="project" value="UniProtKB-KW"/>
</dbReference>
<evidence type="ECO:0000259" key="25">
    <source>
        <dbReference type="PROSITE" id="PS51803"/>
    </source>
</evidence>
<dbReference type="Pfam" id="PF13445">
    <property type="entry name" value="zf-RING_UBOX"/>
    <property type="match status" value="1"/>
</dbReference>